<comment type="caution">
    <text evidence="2">The sequence shown here is derived from an EMBL/GenBank/DDBJ whole genome shotgun (WGS) entry which is preliminary data.</text>
</comment>
<dbReference type="AlphaFoldDB" id="A0A371NS94"/>
<reference evidence="2 3" key="1">
    <citation type="submission" date="2018-08" db="EMBL/GenBank/DDBJ databases">
        <title>Isolation, diversity and antifungal activity of Actinobacteria from cow dung.</title>
        <authorList>
            <person name="Ling L."/>
        </authorList>
    </citation>
    <scope>NUCLEOTIDE SEQUENCE [LARGE SCALE GENOMIC DNA]</scope>
    <source>
        <strain evidence="2 3">NEAU-LLE</strain>
    </source>
</reference>
<evidence type="ECO:0000313" key="2">
    <source>
        <dbReference type="EMBL" id="REJ05034.1"/>
    </source>
</evidence>
<feature type="transmembrane region" description="Helical" evidence="1">
    <location>
        <begin position="70"/>
        <end position="89"/>
    </location>
</feature>
<name>A0A371NS94_9MICO</name>
<gene>
    <name evidence="2" type="ORF">DY023_12415</name>
</gene>
<sequence>MIDLVAWLGVFAGGAVFYQSVKVVTEANAGRRLPYWRRPEVTPRAAIGLRVVGIALVTASAAFLVPALGYSAIAVLVMALLPGLVAIPLHNRRITADE</sequence>
<dbReference type="RefSeq" id="WP_116242638.1">
    <property type="nucleotide sequence ID" value="NZ_QUAB01000044.1"/>
</dbReference>
<evidence type="ECO:0000256" key="1">
    <source>
        <dbReference type="SAM" id="Phobius"/>
    </source>
</evidence>
<dbReference type="OrthoDB" id="5071621at2"/>
<feature type="transmembrane region" description="Helical" evidence="1">
    <location>
        <begin position="6"/>
        <end position="24"/>
    </location>
</feature>
<keyword evidence="3" id="KW-1185">Reference proteome</keyword>
<organism evidence="2 3">
    <name type="scientific">Microbacterium bovistercoris</name>
    <dbReference type="NCBI Taxonomy" id="2293570"/>
    <lineage>
        <taxon>Bacteria</taxon>
        <taxon>Bacillati</taxon>
        <taxon>Actinomycetota</taxon>
        <taxon>Actinomycetes</taxon>
        <taxon>Micrococcales</taxon>
        <taxon>Microbacteriaceae</taxon>
        <taxon>Microbacterium</taxon>
    </lineage>
</organism>
<dbReference type="EMBL" id="QUAB01000044">
    <property type="protein sequence ID" value="REJ05034.1"/>
    <property type="molecule type" value="Genomic_DNA"/>
</dbReference>
<evidence type="ECO:0008006" key="4">
    <source>
        <dbReference type="Google" id="ProtNLM"/>
    </source>
</evidence>
<accession>A0A371NS94</accession>
<dbReference type="Proteomes" id="UP000262172">
    <property type="component" value="Unassembled WGS sequence"/>
</dbReference>
<evidence type="ECO:0000313" key="3">
    <source>
        <dbReference type="Proteomes" id="UP000262172"/>
    </source>
</evidence>
<feature type="transmembrane region" description="Helical" evidence="1">
    <location>
        <begin position="45"/>
        <end position="64"/>
    </location>
</feature>
<keyword evidence="1" id="KW-0472">Membrane</keyword>
<proteinExistence type="predicted"/>
<keyword evidence="1" id="KW-1133">Transmembrane helix</keyword>
<keyword evidence="1" id="KW-0812">Transmembrane</keyword>
<protein>
    <recommendedName>
        <fullName evidence="4">DUF3784 domain-containing protein</fullName>
    </recommendedName>
</protein>